<dbReference type="InterPro" id="IPR000515">
    <property type="entry name" value="MetI-like"/>
</dbReference>
<dbReference type="RefSeq" id="WP_380962363.1">
    <property type="nucleotide sequence ID" value="NZ_JBHTCO010000001.1"/>
</dbReference>
<evidence type="ECO:0000256" key="1">
    <source>
        <dbReference type="ARBA" id="ARBA00004651"/>
    </source>
</evidence>
<name>A0ABW2PVZ5_9BACL</name>
<keyword evidence="4 7" id="KW-0812">Transmembrane</keyword>
<dbReference type="Gene3D" id="1.10.3720.10">
    <property type="entry name" value="MetI-like"/>
    <property type="match status" value="1"/>
</dbReference>
<sequence length="304" mass="34753">MSDLMNGQMRKAMTLKTRRTLIAYSFLTIPLLFFLCVRIFPTLYAFSMSFSPQNGSGFTLENYIHLVGDKVFWRSVMNTLLYVIITVPIQMAIGIILALAIERIQRLRWFYRIVYFIPYITSIVAVSWVWRLMYDPNTGFMNEMLSWFHISPQGWLTDPSEALISVSIMMIWQAMGFCMLIFMAGLKAIPKQLYEAAQIDGASKWRMFWRITFPLLNPTIIFLAVTGVITALQTFTQIQNLTASSSGDAGGPLNSTSSMVIYMYNSAFNDFNMAYASAITVALFILILFVTLIQLKVLSKNFEY</sequence>
<dbReference type="PROSITE" id="PS50928">
    <property type="entry name" value="ABC_TM1"/>
    <property type="match status" value="1"/>
</dbReference>
<dbReference type="Pfam" id="PF00528">
    <property type="entry name" value="BPD_transp_1"/>
    <property type="match status" value="1"/>
</dbReference>
<feature type="transmembrane region" description="Helical" evidence="7">
    <location>
        <begin position="273"/>
        <end position="295"/>
    </location>
</feature>
<evidence type="ECO:0000256" key="2">
    <source>
        <dbReference type="ARBA" id="ARBA00022448"/>
    </source>
</evidence>
<comment type="similarity">
    <text evidence="7">Belongs to the binding-protein-dependent transport system permease family.</text>
</comment>
<reference evidence="10" key="1">
    <citation type="journal article" date="2019" name="Int. J. Syst. Evol. Microbiol.">
        <title>The Global Catalogue of Microorganisms (GCM) 10K type strain sequencing project: providing services to taxonomists for standard genome sequencing and annotation.</title>
        <authorList>
            <consortium name="The Broad Institute Genomics Platform"/>
            <consortium name="The Broad Institute Genome Sequencing Center for Infectious Disease"/>
            <person name="Wu L."/>
            <person name="Ma J."/>
        </authorList>
    </citation>
    <scope>NUCLEOTIDE SEQUENCE [LARGE SCALE GENOMIC DNA]</scope>
    <source>
        <strain evidence="10">CGMCC 1.16305</strain>
    </source>
</reference>
<dbReference type="InterPro" id="IPR051393">
    <property type="entry name" value="ABC_transporter_permease"/>
</dbReference>
<dbReference type="PANTHER" id="PTHR30193">
    <property type="entry name" value="ABC TRANSPORTER PERMEASE PROTEIN"/>
    <property type="match status" value="1"/>
</dbReference>
<feature type="transmembrane region" description="Helical" evidence="7">
    <location>
        <begin position="113"/>
        <end position="134"/>
    </location>
</feature>
<feature type="transmembrane region" description="Helical" evidence="7">
    <location>
        <begin position="80"/>
        <end position="101"/>
    </location>
</feature>
<dbReference type="PANTHER" id="PTHR30193:SF37">
    <property type="entry name" value="INNER MEMBRANE ABC TRANSPORTER PERMEASE PROTEIN YCJO"/>
    <property type="match status" value="1"/>
</dbReference>
<feature type="transmembrane region" description="Helical" evidence="7">
    <location>
        <begin position="162"/>
        <end position="186"/>
    </location>
</feature>
<proteinExistence type="inferred from homology"/>
<comment type="subcellular location">
    <subcellularLocation>
        <location evidence="1 7">Cell membrane</location>
        <topology evidence="1 7">Multi-pass membrane protein</topology>
    </subcellularLocation>
</comment>
<evidence type="ECO:0000259" key="8">
    <source>
        <dbReference type="PROSITE" id="PS50928"/>
    </source>
</evidence>
<evidence type="ECO:0000256" key="6">
    <source>
        <dbReference type="ARBA" id="ARBA00023136"/>
    </source>
</evidence>
<evidence type="ECO:0000313" key="10">
    <source>
        <dbReference type="Proteomes" id="UP001596505"/>
    </source>
</evidence>
<evidence type="ECO:0000256" key="3">
    <source>
        <dbReference type="ARBA" id="ARBA00022475"/>
    </source>
</evidence>
<accession>A0ABW2PVZ5</accession>
<evidence type="ECO:0000256" key="7">
    <source>
        <dbReference type="RuleBase" id="RU363032"/>
    </source>
</evidence>
<dbReference type="Proteomes" id="UP001596505">
    <property type="component" value="Unassembled WGS sequence"/>
</dbReference>
<evidence type="ECO:0000256" key="5">
    <source>
        <dbReference type="ARBA" id="ARBA00022989"/>
    </source>
</evidence>
<dbReference type="EMBL" id="JBHTCO010000001">
    <property type="protein sequence ID" value="MFC7391411.1"/>
    <property type="molecule type" value="Genomic_DNA"/>
</dbReference>
<protein>
    <submittedName>
        <fullName evidence="9">Carbohydrate ABC transporter permease</fullName>
    </submittedName>
</protein>
<feature type="transmembrane region" description="Helical" evidence="7">
    <location>
        <begin position="207"/>
        <end position="232"/>
    </location>
</feature>
<keyword evidence="5 7" id="KW-1133">Transmembrane helix</keyword>
<keyword evidence="2 7" id="KW-0813">Transport</keyword>
<comment type="caution">
    <text evidence="9">The sequence shown here is derived from an EMBL/GenBank/DDBJ whole genome shotgun (WGS) entry which is preliminary data.</text>
</comment>
<evidence type="ECO:0000256" key="4">
    <source>
        <dbReference type="ARBA" id="ARBA00022692"/>
    </source>
</evidence>
<evidence type="ECO:0000313" key="9">
    <source>
        <dbReference type="EMBL" id="MFC7391411.1"/>
    </source>
</evidence>
<dbReference type="InterPro" id="IPR035906">
    <property type="entry name" value="MetI-like_sf"/>
</dbReference>
<gene>
    <name evidence="9" type="ORF">ACFQRG_00090</name>
</gene>
<dbReference type="SUPFAM" id="SSF161098">
    <property type="entry name" value="MetI-like"/>
    <property type="match status" value="1"/>
</dbReference>
<keyword evidence="10" id="KW-1185">Reference proteome</keyword>
<dbReference type="CDD" id="cd06261">
    <property type="entry name" value="TM_PBP2"/>
    <property type="match status" value="1"/>
</dbReference>
<feature type="domain" description="ABC transmembrane type-1" evidence="8">
    <location>
        <begin position="76"/>
        <end position="294"/>
    </location>
</feature>
<keyword evidence="3" id="KW-1003">Cell membrane</keyword>
<organism evidence="9 10">
    <name type="scientific">Scopulibacillus cellulosilyticus</name>
    <dbReference type="NCBI Taxonomy" id="2665665"/>
    <lineage>
        <taxon>Bacteria</taxon>
        <taxon>Bacillati</taxon>
        <taxon>Bacillota</taxon>
        <taxon>Bacilli</taxon>
        <taxon>Bacillales</taxon>
        <taxon>Sporolactobacillaceae</taxon>
        <taxon>Scopulibacillus</taxon>
    </lineage>
</organism>
<feature type="transmembrane region" description="Helical" evidence="7">
    <location>
        <begin position="21"/>
        <end position="40"/>
    </location>
</feature>
<keyword evidence="6 7" id="KW-0472">Membrane</keyword>